<dbReference type="Gene3D" id="1.10.530.10">
    <property type="match status" value="1"/>
</dbReference>
<reference evidence="1" key="1">
    <citation type="journal article" date="2015" name="Nature">
        <title>Complex archaea that bridge the gap between prokaryotes and eukaryotes.</title>
        <authorList>
            <person name="Spang A."/>
            <person name="Saw J.H."/>
            <person name="Jorgensen S.L."/>
            <person name="Zaremba-Niedzwiedzka K."/>
            <person name="Martijn J."/>
            <person name="Lind A.E."/>
            <person name="van Eijk R."/>
            <person name="Schleper C."/>
            <person name="Guy L."/>
            <person name="Ettema T.J."/>
        </authorList>
    </citation>
    <scope>NUCLEOTIDE SEQUENCE</scope>
</reference>
<sequence length="232" mass="24309">MLAKTIAVAFTFGILIPAQVLAQCASDGGTGTGDDYATMVLGGEGGGVWNITNILQESTASGAFQFTYGTLQDLGYITHDSRSVNTDMYGPGEWEGDVNWTGLDGVNSRMEFLNNQAAQVSALSRFTANNLDIIGADYSSSANGVPITPGGVGYASHFLGAGGFQQWSSCGYQPSCLPAAALGANSSYTPETMNDMLMGRMAEGAGVDPNCINLDNYEGEIPPIVLMPWNMV</sequence>
<comment type="caution">
    <text evidence="1">The sequence shown here is derived from an EMBL/GenBank/DDBJ whole genome shotgun (WGS) entry which is preliminary data.</text>
</comment>
<evidence type="ECO:0000313" key="1">
    <source>
        <dbReference type="EMBL" id="KKN86212.1"/>
    </source>
</evidence>
<proteinExistence type="predicted"/>
<protein>
    <submittedName>
        <fullName evidence="1">Uncharacterized protein</fullName>
    </submittedName>
</protein>
<dbReference type="EMBL" id="LAZR01000150">
    <property type="protein sequence ID" value="KKN86212.1"/>
    <property type="molecule type" value="Genomic_DNA"/>
</dbReference>
<accession>A0A0F9UFR2</accession>
<name>A0A0F9UFR2_9ZZZZ</name>
<dbReference type="AlphaFoldDB" id="A0A0F9UFR2"/>
<organism evidence="1">
    <name type="scientific">marine sediment metagenome</name>
    <dbReference type="NCBI Taxonomy" id="412755"/>
    <lineage>
        <taxon>unclassified sequences</taxon>
        <taxon>metagenomes</taxon>
        <taxon>ecological metagenomes</taxon>
    </lineage>
</organism>
<gene>
    <name evidence="1" type="ORF">LCGC14_0270810</name>
</gene>